<evidence type="ECO:0000256" key="1">
    <source>
        <dbReference type="ARBA" id="ARBA00006328"/>
    </source>
</evidence>
<accession>A0A5B7SW74</accession>
<dbReference type="RefSeq" id="WP_138853906.1">
    <property type="nucleotide sequence ID" value="NZ_CP040710.1"/>
</dbReference>
<dbReference type="InterPro" id="IPR051164">
    <property type="entry name" value="NmrA-like_oxidored"/>
</dbReference>
<organism evidence="4 5">
    <name type="scientific">Aggregatimonas sangjinii</name>
    <dbReference type="NCBI Taxonomy" id="2583587"/>
    <lineage>
        <taxon>Bacteria</taxon>
        <taxon>Pseudomonadati</taxon>
        <taxon>Bacteroidota</taxon>
        <taxon>Flavobacteriia</taxon>
        <taxon>Flavobacteriales</taxon>
        <taxon>Flavobacteriaceae</taxon>
        <taxon>Aggregatimonas</taxon>
    </lineage>
</organism>
<dbReference type="PANTHER" id="PTHR42748">
    <property type="entry name" value="NITROGEN METABOLITE REPRESSION PROTEIN NMRA FAMILY MEMBER"/>
    <property type="match status" value="1"/>
</dbReference>
<dbReference type="AlphaFoldDB" id="A0A5B7SW74"/>
<gene>
    <name evidence="4" type="ORF">FGM00_16170</name>
</gene>
<dbReference type="Gene3D" id="3.40.50.720">
    <property type="entry name" value="NAD(P)-binding Rossmann-like Domain"/>
    <property type="match status" value="1"/>
</dbReference>
<keyword evidence="5" id="KW-1185">Reference proteome</keyword>
<comment type="similarity">
    <text evidence="1">Belongs to the NmrA-type oxidoreductase family.</text>
</comment>
<dbReference type="EMBL" id="CP040710">
    <property type="protein sequence ID" value="QCX01569.1"/>
    <property type="molecule type" value="Genomic_DNA"/>
</dbReference>
<keyword evidence="2" id="KW-0521">NADP</keyword>
<sequence>MSKNIFVLGATGFQGSAIAEQLASNGHSVRTLVSDTDNVGLSDGIKSLSGDLGHIASIIEALEKVDIAVYTFPLIFDMDKAKYFTQNFIDAAKAQNVRFIIFNSSFDIPQSRTGLLGLDIKYEIKRLFDNSELKVLTLMPDIYLNNLAAPWSIPLVVEKNILPYPIKSDKRVPWISHRDLAHFVAAAVEKPELVGQNLPIGGTLLSGEEIAASISEYLGQEINFISLKPDDFEKQLIHTFGELNAKEISNLYRYVEKENETLVGKNFSRTQDLLGVKPSSVKEWVRSVNWSVS</sequence>
<evidence type="ECO:0000313" key="5">
    <source>
        <dbReference type="Proteomes" id="UP000310017"/>
    </source>
</evidence>
<feature type="domain" description="NmrA-like" evidence="3">
    <location>
        <begin position="1"/>
        <end position="284"/>
    </location>
</feature>
<dbReference type="KEGG" id="asag:FGM00_16170"/>
<reference evidence="4 5" key="1">
    <citation type="submission" date="2019-05" db="EMBL/GenBank/DDBJ databases">
        <title>Genome sequencing of F202Z8.</title>
        <authorList>
            <person name="Kwon Y.M."/>
        </authorList>
    </citation>
    <scope>NUCLEOTIDE SEQUENCE [LARGE SCALE GENOMIC DNA]</scope>
    <source>
        <strain evidence="4 5">F202Z8</strain>
    </source>
</reference>
<dbReference type="PANTHER" id="PTHR42748:SF7">
    <property type="entry name" value="NMRA LIKE REDOX SENSOR 1-RELATED"/>
    <property type="match status" value="1"/>
</dbReference>
<evidence type="ECO:0000313" key="4">
    <source>
        <dbReference type="EMBL" id="QCX01569.1"/>
    </source>
</evidence>
<protein>
    <submittedName>
        <fullName evidence="4">NAD-dependent epimerase/dehydratase family protein</fullName>
    </submittedName>
</protein>
<dbReference type="Pfam" id="PF05368">
    <property type="entry name" value="NmrA"/>
    <property type="match status" value="1"/>
</dbReference>
<dbReference type="InterPro" id="IPR036291">
    <property type="entry name" value="NAD(P)-bd_dom_sf"/>
</dbReference>
<dbReference type="Proteomes" id="UP000310017">
    <property type="component" value="Chromosome"/>
</dbReference>
<evidence type="ECO:0000256" key="2">
    <source>
        <dbReference type="ARBA" id="ARBA00022857"/>
    </source>
</evidence>
<proteinExistence type="inferred from homology"/>
<dbReference type="SUPFAM" id="SSF51735">
    <property type="entry name" value="NAD(P)-binding Rossmann-fold domains"/>
    <property type="match status" value="1"/>
</dbReference>
<name>A0A5B7SW74_9FLAO</name>
<dbReference type="OrthoDB" id="9780595at2"/>
<evidence type="ECO:0000259" key="3">
    <source>
        <dbReference type="Pfam" id="PF05368"/>
    </source>
</evidence>
<dbReference type="InterPro" id="IPR008030">
    <property type="entry name" value="NmrA-like"/>
</dbReference>